<dbReference type="AlphaFoldDB" id="A0A1V8S997"/>
<proteinExistence type="predicted"/>
<organism evidence="2 3">
    <name type="scientific">Cryoendolithus antarcticus</name>
    <dbReference type="NCBI Taxonomy" id="1507870"/>
    <lineage>
        <taxon>Eukaryota</taxon>
        <taxon>Fungi</taxon>
        <taxon>Dikarya</taxon>
        <taxon>Ascomycota</taxon>
        <taxon>Pezizomycotina</taxon>
        <taxon>Dothideomycetes</taxon>
        <taxon>Dothideomycetidae</taxon>
        <taxon>Cladosporiales</taxon>
        <taxon>Cladosporiaceae</taxon>
        <taxon>Cryoendolithus</taxon>
    </lineage>
</organism>
<accession>A0A1V8S997</accession>
<feature type="region of interest" description="Disordered" evidence="1">
    <location>
        <begin position="1"/>
        <end position="23"/>
    </location>
</feature>
<protein>
    <submittedName>
        <fullName evidence="2">Uncharacterized protein</fullName>
    </submittedName>
</protein>
<keyword evidence="3" id="KW-1185">Reference proteome</keyword>
<sequence length="75" mass="8723">MPPKQATNFPPIPQNPPTGLNPLGHLPTTYHERIQMWDYFKRHGPGRFPHCPLVDSEGKMGMEFYRQKTRWSMSG</sequence>
<evidence type="ECO:0000313" key="3">
    <source>
        <dbReference type="Proteomes" id="UP000192596"/>
    </source>
</evidence>
<dbReference type="InParanoid" id="A0A1V8S997"/>
<reference evidence="3" key="1">
    <citation type="submission" date="2017-03" db="EMBL/GenBank/DDBJ databases">
        <title>Genomes of endolithic fungi from Antarctica.</title>
        <authorList>
            <person name="Coleine C."/>
            <person name="Masonjones S."/>
            <person name="Stajich J.E."/>
        </authorList>
    </citation>
    <scope>NUCLEOTIDE SEQUENCE [LARGE SCALE GENOMIC DNA]</scope>
    <source>
        <strain evidence="3">CCFEE 5527</strain>
    </source>
</reference>
<dbReference type="EMBL" id="NAJO01000086">
    <property type="protein sequence ID" value="OQN95577.1"/>
    <property type="molecule type" value="Genomic_DNA"/>
</dbReference>
<name>A0A1V8S997_9PEZI</name>
<evidence type="ECO:0000313" key="2">
    <source>
        <dbReference type="EMBL" id="OQN95577.1"/>
    </source>
</evidence>
<comment type="caution">
    <text evidence="2">The sequence shown here is derived from an EMBL/GenBank/DDBJ whole genome shotgun (WGS) entry which is preliminary data.</text>
</comment>
<dbReference type="Proteomes" id="UP000192596">
    <property type="component" value="Unassembled WGS sequence"/>
</dbReference>
<gene>
    <name evidence="2" type="ORF">B0A48_18541</name>
</gene>
<evidence type="ECO:0000256" key="1">
    <source>
        <dbReference type="SAM" id="MobiDB-lite"/>
    </source>
</evidence>